<evidence type="ECO:0000259" key="1">
    <source>
        <dbReference type="SMART" id="SM00382"/>
    </source>
</evidence>
<dbReference type="Pfam" id="PF00004">
    <property type="entry name" value="AAA"/>
    <property type="match status" value="1"/>
</dbReference>
<dbReference type="InterPro" id="IPR003959">
    <property type="entry name" value="ATPase_AAA_core"/>
</dbReference>
<dbReference type="PANTHER" id="PTHR43718:SF2">
    <property type="entry name" value="LON PROTEASE HOMOLOG, MITOCHONDRIAL"/>
    <property type="match status" value="1"/>
</dbReference>
<dbReference type="Gene3D" id="3.40.50.300">
    <property type="entry name" value="P-loop containing nucleotide triphosphate hydrolases"/>
    <property type="match status" value="1"/>
</dbReference>
<organism evidence="2 3">
    <name type="scientific">Senegalimassilia faecalis</name>
    <dbReference type="NCBI Taxonomy" id="2509433"/>
    <lineage>
        <taxon>Bacteria</taxon>
        <taxon>Bacillati</taxon>
        <taxon>Actinomycetota</taxon>
        <taxon>Coriobacteriia</taxon>
        <taxon>Coriobacteriales</taxon>
        <taxon>Coriobacteriaceae</taxon>
        <taxon>Senegalimassilia</taxon>
    </lineage>
</organism>
<dbReference type="PANTHER" id="PTHR43718">
    <property type="entry name" value="LON PROTEASE"/>
    <property type="match status" value="1"/>
</dbReference>
<dbReference type="GO" id="GO:0006515">
    <property type="term" value="P:protein quality control for misfolded or incompletely synthesized proteins"/>
    <property type="evidence" value="ECO:0007669"/>
    <property type="project" value="TreeGrafter"/>
</dbReference>
<dbReference type="GO" id="GO:0004176">
    <property type="term" value="F:ATP-dependent peptidase activity"/>
    <property type="evidence" value="ECO:0007669"/>
    <property type="project" value="InterPro"/>
</dbReference>
<name>A0A4Q2K0A8_9ACTN</name>
<dbReference type="SMART" id="SM00382">
    <property type="entry name" value="AAA"/>
    <property type="match status" value="1"/>
</dbReference>
<comment type="caution">
    <text evidence="2">The sequence shown here is derived from an EMBL/GenBank/DDBJ whole genome shotgun (WGS) entry which is preliminary data.</text>
</comment>
<proteinExistence type="predicted"/>
<dbReference type="InterPro" id="IPR003593">
    <property type="entry name" value="AAA+_ATPase"/>
</dbReference>
<sequence length="936" mass="97435">MAKTPVDDAIIVEHIAKLLSGADEPTAAVGAPAAAADDEIELVAATEDAADVEGERDASPLTPHDAAVNAWSARFGVLGVKLSVALSALCTNQDDIEVAEEPLRALALLLEKAPVAEDQLCMLTDMQLSQVAKLCLSAGVIEPQAAAEVRNLTKNPSGDGRTRLRCALALCRVPDPGRLPVAFDEHRYEAALVGLPPCYREDFVTAAQALRRCVESGQRVTVLLNAPSGAPVDDLARALASCVSRDALPALTIDAGSCSSPLDLMGCAASFSQAALGMVARGLFESGECGVIVRNAHTLANLKKSDGDPVQFLKTLARCGTFRDAYLGIQARFSQPLIIVCDAASRDKGFASCCAVSATVHALTRDEKVAEVRRQLDAAKVEYAFDLPECVVDGYCFDDGTESVTNCCCLLAASAAQREQGVALDAKGVAKILPAPNANDPRVWYGLKRAALSSDVDDVACALLASALDDADPASEHARRRLKVLLDAVPDGTRLPTPSNAQVVDAIEHTHPLLGGIDGMAKAVTASLRAAHPRPLLLVGPAGTGKTTLCESLSAALGGVPFVKRDFPGLSASEVFGSRTAPGQLTEAAAAHAGAPGVLLIDEVDKPGCCDATALLSLLDEGRVADSFLNVLVDLSRWLVVLTANDLDKVSPYLVDRCTIVSVPGYTPEAKVGVAKAVLVKRLGEKLGLAGAEVSDDALRHLTQLDDAAGLRGFEKRLEQLLAYAGEGGRIDVQQTRELFPARPAATSGIRVVMSRGGAAGGAALQCVGAVSSEGASGVSCLSDAPAVERGITLVQVALAQLRVFPKAVQLFLAEADDLQGCRCPDAMLGFGVALVLADAGLSAELERTAFFGATRPSGEVALDSSDVLEKAPFIVARAAAYGCDALVCPVSFATAPEAKRAAEHARVDLIGVARLEQAIEFAKDAVQLHELVMTL</sequence>
<dbReference type="InterPro" id="IPR027065">
    <property type="entry name" value="Lon_Prtase"/>
</dbReference>
<evidence type="ECO:0000313" key="2">
    <source>
        <dbReference type="EMBL" id="RXZ54686.1"/>
    </source>
</evidence>
<dbReference type="GO" id="GO:0005524">
    <property type="term" value="F:ATP binding"/>
    <property type="evidence" value="ECO:0007669"/>
    <property type="project" value="InterPro"/>
</dbReference>
<dbReference type="AlphaFoldDB" id="A0A4Q2K0A8"/>
<dbReference type="GO" id="GO:0016887">
    <property type="term" value="F:ATP hydrolysis activity"/>
    <property type="evidence" value="ECO:0007669"/>
    <property type="project" value="InterPro"/>
</dbReference>
<dbReference type="Proteomes" id="UP000293345">
    <property type="component" value="Unassembled WGS sequence"/>
</dbReference>
<dbReference type="EMBL" id="SDPW01000001">
    <property type="protein sequence ID" value="RXZ54686.1"/>
    <property type="molecule type" value="Genomic_DNA"/>
</dbReference>
<evidence type="ECO:0000313" key="3">
    <source>
        <dbReference type="Proteomes" id="UP000293345"/>
    </source>
</evidence>
<dbReference type="SUPFAM" id="SSF52540">
    <property type="entry name" value="P-loop containing nucleoside triphosphate hydrolases"/>
    <property type="match status" value="1"/>
</dbReference>
<dbReference type="OrthoDB" id="9803599at2"/>
<feature type="domain" description="AAA+ ATPase" evidence="1">
    <location>
        <begin position="532"/>
        <end position="665"/>
    </location>
</feature>
<accession>A0A4Q2K0A8</accession>
<keyword evidence="3" id="KW-1185">Reference proteome</keyword>
<dbReference type="GO" id="GO:0004252">
    <property type="term" value="F:serine-type endopeptidase activity"/>
    <property type="evidence" value="ECO:0007669"/>
    <property type="project" value="InterPro"/>
</dbReference>
<gene>
    <name evidence="2" type="ORF">ET524_09470</name>
</gene>
<reference evidence="2 3" key="1">
    <citation type="submission" date="2019-01" db="EMBL/GenBank/DDBJ databases">
        <title>Senegalimassilia sp. nov. KGMB04484 isolated human feces.</title>
        <authorList>
            <person name="Han K.-I."/>
            <person name="Kim J.-S."/>
            <person name="Lee K.C."/>
            <person name="Suh M.K."/>
            <person name="Eom M.K."/>
            <person name="Lee J.H."/>
            <person name="Park S.-H."/>
            <person name="Kang S.W."/>
            <person name="Park J.-E."/>
            <person name="Oh B.S."/>
            <person name="Yu S.Y."/>
            <person name="Choi S.-H."/>
            <person name="Lee D.H."/>
            <person name="Yoon H."/>
            <person name="Kim B.-Y."/>
            <person name="Lee J.H."/>
            <person name="Lee J.-S."/>
        </authorList>
    </citation>
    <scope>NUCLEOTIDE SEQUENCE [LARGE SCALE GENOMIC DNA]</scope>
    <source>
        <strain evidence="2 3">KGMB04484</strain>
    </source>
</reference>
<dbReference type="InterPro" id="IPR027417">
    <property type="entry name" value="P-loop_NTPase"/>
</dbReference>
<protein>
    <submittedName>
        <fullName evidence="2">AAA family ATPase</fullName>
    </submittedName>
</protein>
<dbReference type="RefSeq" id="WP_129425309.1">
    <property type="nucleotide sequence ID" value="NZ_SDPW01000001.1"/>
</dbReference>